<evidence type="ECO:0000313" key="2">
    <source>
        <dbReference type="EMBL" id="KAJ3592018.1"/>
    </source>
</evidence>
<gene>
    <name evidence="2" type="ORF">NHX12_007148</name>
</gene>
<evidence type="ECO:0000313" key="3">
    <source>
        <dbReference type="Proteomes" id="UP001148018"/>
    </source>
</evidence>
<organism evidence="2 3">
    <name type="scientific">Muraenolepis orangiensis</name>
    <name type="common">Patagonian moray cod</name>
    <dbReference type="NCBI Taxonomy" id="630683"/>
    <lineage>
        <taxon>Eukaryota</taxon>
        <taxon>Metazoa</taxon>
        <taxon>Chordata</taxon>
        <taxon>Craniata</taxon>
        <taxon>Vertebrata</taxon>
        <taxon>Euteleostomi</taxon>
        <taxon>Actinopterygii</taxon>
        <taxon>Neopterygii</taxon>
        <taxon>Teleostei</taxon>
        <taxon>Neoteleostei</taxon>
        <taxon>Acanthomorphata</taxon>
        <taxon>Zeiogadaria</taxon>
        <taxon>Gadariae</taxon>
        <taxon>Gadiformes</taxon>
        <taxon>Muraenolepidoidei</taxon>
        <taxon>Muraenolepididae</taxon>
        <taxon>Muraenolepis</taxon>
    </lineage>
</organism>
<proteinExistence type="predicted"/>
<sequence>MDIKRNQTAPLANEQLGTARLLDQSETFFNLQPHEETVSHLLSGSERRSENSTHSLVSSSVGTCTQTLGHMTSNGNQYQEL</sequence>
<protein>
    <submittedName>
        <fullName evidence="2">Uncharacterized protein</fullName>
    </submittedName>
</protein>
<accession>A0A9Q0IBN9</accession>
<feature type="compositionally biased region" description="Polar residues" evidence="1">
    <location>
        <begin position="52"/>
        <end position="81"/>
    </location>
</feature>
<comment type="caution">
    <text evidence="2">The sequence shown here is derived from an EMBL/GenBank/DDBJ whole genome shotgun (WGS) entry which is preliminary data.</text>
</comment>
<reference evidence="2" key="1">
    <citation type="submission" date="2022-07" db="EMBL/GenBank/DDBJ databases">
        <title>Chromosome-level genome of Muraenolepis orangiensis.</title>
        <authorList>
            <person name="Kim J."/>
        </authorList>
    </citation>
    <scope>NUCLEOTIDE SEQUENCE</scope>
    <source>
        <strain evidence="2">KU_S4_2022</strain>
        <tissue evidence="2">Muscle</tissue>
    </source>
</reference>
<keyword evidence="3" id="KW-1185">Reference proteome</keyword>
<evidence type="ECO:0000256" key="1">
    <source>
        <dbReference type="SAM" id="MobiDB-lite"/>
    </source>
</evidence>
<dbReference type="Proteomes" id="UP001148018">
    <property type="component" value="Unassembled WGS sequence"/>
</dbReference>
<dbReference type="AlphaFoldDB" id="A0A9Q0IBN9"/>
<dbReference type="EMBL" id="JANIIK010000113">
    <property type="protein sequence ID" value="KAJ3592018.1"/>
    <property type="molecule type" value="Genomic_DNA"/>
</dbReference>
<feature type="region of interest" description="Disordered" evidence="1">
    <location>
        <begin position="43"/>
        <end position="81"/>
    </location>
</feature>
<name>A0A9Q0IBN9_9TELE</name>